<dbReference type="STRING" id="561061.SAMN05660862_2235"/>
<dbReference type="OrthoDB" id="709750at2"/>
<evidence type="ECO:0008006" key="3">
    <source>
        <dbReference type="Google" id="ProtNLM"/>
    </source>
</evidence>
<dbReference type="RefSeq" id="WP_085472955.1">
    <property type="nucleotide sequence ID" value="NZ_FXAU01000003.1"/>
</dbReference>
<dbReference type="EMBL" id="FXAU01000003">
    <property type="protein sequence ID" value="SMG32145.1"/>
    <property type="molecule type" value="Genomic_DNA"/>
</dbReference>
<accession>A0A1X7JUZ1</accession>
<organism evidence="1 2">
    <name type="scientific">Sphingobacterium psychroaquaticum</name>
    <dbReference type="NCBI Taxonomy" id="561061"/>
    <lineage>
        <taxon>Bacteria</taxon>
        <taxon>Pseudomonadati</taxon>
        <taxon>Bacteroidota</taxon>
        <taxon>Sphingobacteriia</taxon>
        <taxon>Sphingobacteriales</taxon>
        <taxon>Sphingobacteriaceae</taxon>
        <taxon>Sphingobacterium</taxon>
    </lineage>
</organism>
<reference evidence="1 2" key="1">
    <citation type="submission" date="2017-04" db="EMBL/GenBank/DDBJ databases">
        <authorList>
            <person name="Afonso C.L."/>
            <person name="Miller P.J."/>
            <person name="Scott M.A."/>
            <person name="Spackman E."/>
            <person name="Goraichik I."/>
            <person name="Dimitrov K.M."/>
            <person name="Suarez D.L."/>
            <person name="Swayne D.E."/>
        </authorList>
    </citation>
    <scope>NUCLEOTIDE SEQUENCE [LARGE SCALE GENOMIC DNA]</scope>
    <source>
        <strain evidence="1 2">DSM 22418</strain>
    </source>
</reference>
<dbReference type="Proteomes" id="UP000192980">
    <property type="component" value="Unassembled WGS sequence"/>
</dbReference>
<proteinExistence type="predicted"/>
<dbReference type="AlphaFoldDB" id="A0A1X7JUZ1"/>
<evidence type="ECO:0000313" key="1">
    <source>
        <dbReference type="EMBL" id="SMG32145.1"/>
    </source>
</evidence>
<sequence>MGLTGVKRTGTQGFQKVVFENVVDTLPGGLILDVKKADYPNGYVPEGTLVGRDPATGIGKVLTAVDGAIKPIGLTHRASEVSDGGNTFANGVVISGTARIKALPSVLQTIAADLAKALPRITLV</sequence>
<name>A0A1X7JUZ1_9SPHI</name>
<keyword evidence="2" id="KW-1185">Reference proteome</keyword>
<gene>
    <name evidence="1" type="ORF">SAMN05660862_2235</name>
</gene>
<evidence type="ECO:0000313" key="2">
    <source>
        <dbReference type="Proteomes" id="UP000192980"/>
    </source>
</evidence>
<protein>
    <recommendedName>
        <fullName evidence="3">Bacteriophage lambda head decoration protein D</fullName>
    </recommendedName>
</protein>